<dbReference type="AlphaFoldDB" id="A0A974SQ51"/>
<dbReference type="PIRSF" id="PIRSF026326">
    <property type="entry name" value="InaA"/>
    <property type="match status" value="1"/>
</dbReference>
<evidence type="ECO:0000313" key="2">
    <source>
        <dbReference type="Proteomes" id="UP000663444"/>
    </source>
</evidence>
<name>A0A974SQ51_9RHOO</name>
<dbReference type="EMBL" id="CP064781">
    <property type="protein sequence ID" value="QRJ64448.1"/>
    <property type="molecule type" value="Genomic_DNA"/>
</dbReference>
<dbReference type="Pfam" id="PF06293">
    <property type="entry name" value="Kdo"/>
    <property type="match status" value="1"/>
</dbReference>
<accession>A0A974SQ51</accession>
<protein>
    <submittedName>
        <fullName evidence="1">Phosphotransferase</fullName>
    </submittedName>
</protein>
<dbReference type="SUPFAM" id="SSF56112">
    <property type="entry name" value="Protein kinase-like (PK-like)"/>
    <property type="match status" value="1"/>
</dbReference>
<organism evidence="1 2">
    <name type="scientific">Azospira restricta</name>
    <dbReference type="NCBI Taxonomy" id="404405"/>
    <lineage>
        <taxon>Bacteria</taxon>
        <taxon>Pseudomonadati</taxon>
        <taxon>Pseudomonadota</taxon>
        <taxon>Betaproteobacteria</taxon>
        <taxon>Rhodocyclales</taxon>
        <taxon>Rhodocyclaceae</taxon>
        <taxon>Azospira</taxon>
    </lineage>
</organism>
<evidence type="ECO:0000313" key="1">
    <source>
        <dbReference type="EMBL" id="QRJ64448.1"/>
    </source>
</evidence>
<dbReference type="InterPro" id="IPR027023">
    <property type="entry name" value="Put_LipoPS_kinase_InaA"/>
</dbReference>
<sequence>MALYISPERKALLEANRLAGVDDVWALRAEWFEEPNVRRGGWSGVCRLALPLPAGGELGVFLKRQENHQRRSWRHPLAGEPTFAREFRMLRYLQAHEVPAPRPLYFASAIVDGNARGMLMTEELAGFRPLDTVTEELFAAGRPPLAVQRAVLRSVADVVRRLHDAGVQHSSLYPKHLFVRLRDGSAPEAALIDLEKSRTTLLPPLRTIHDLDALNRHARHWSRSARLYFLLQYLGLPRLTPWARFLCRRIMRRAGQKRRD</sequence>
<dbReference type="InterPro" id="IPR011009">
    <property type="entry name" value="Kinase-like_dom_sf"/>
</dbReference>
<dbReference type="RefSeq" id="WP_203387993.1">
    <property type="nucleotide sequence ID" value="NZ_CP064781.1"/>
</dbReference>
<gene>
    <name evidence="1" type="ORF">IWH25_03605</name>
</gene>
<dbReference type="Proteomes" id="UP000663444">
    <property type="component" value="Chromosome"/>
</dbReference>
<keyword evidence="2" id="KW-1185">Reference proteome</keyword>
<reference evidence="1" key="1">
    <citation type="submission" date="2020-11" db="EMBL/GenBank/DDBJ databases">
        <title>Azospira restricta DSM 18626 genome sequence.</title>
        <authorList>
            <person name="Moe W.M."/>
        </authorList>
    </citation>
    <scope>NUCLEOTIDE SEQUENCE</scope>
    <source>
        <strain evidence="1">DSM 18626</strain>
    </source>
</reference>
<dbReference type="KEGG" id="ares:IWH25_03605"/>
<proteinExistence type="predicted"/>